<reference evidence="2 3" key="1">
    <citation type="submission" date="2015-08" db="EMBL/GenBank/DDBJ databases">
        <title>Investigation of the bacterial diversity of lava forest soil.</title>
        <authorList>
            <person name="Lee J.S."/>
        </authorList>
    </citation>
    <scope>NUCLEOTIDE SEQUENCE [LARGE SCALE GENOMIC DNA]</scope>
    <source>
        <strain evidence="2 3">GJW-30</strain>
    </source>
</reference>
<protein>
    <recommendedName>
        <fullName evidence="1">BioF2-like acetyltransferase domain-containing protein</fullName>
    </recommendedName>
</protein>
<evidence type="ECO:0000313" key="3">
    <source>
        <dbReference type="Proteomes" id="UP000236884"/>
    </source>
</evidence>
<gene>
    <name evidence="2" type="ORF">GJW-30_1_03071</name>
</gene>
<dbReference type="AlphaFoldDB" id="A0A0S3PX91"/>
<dbReference type="KEGG" id="vgo:GJW-30_1_03071"/>
<dbReference type="EMBL" id="AP014946">
    <property type="protein sequence ID" value="BAT60526.1"/>
    <property type="molecule type" value="Genomic_DNA"/>
</dbReference>
<dbReference type="InterPro" id="IPR016181">
    <property type="entry name" value="Acyl_CoA_acyltransferase"/>
</dbReference>
<sequence>MVQLQLVESSADAGAIDRPIPQDRAASKPTDALQLSVTHDLAALVDLWSRLETTADLTAFQSYAWLSTWQDHVGKAYGVTPVIVIIGPREAPLCVLPLAVRRRGLMRELSILAENLSDYNAPILAPGFSKIVGAEFPALWRRIEKLLQSDPQSRHDFVRFEKMPAKVGAQDNPLLSLGAELHPSGAYATELVGDWESYYKTKRNGKAQRHDRTKRKHLASAGVTELVTASNSTETETMVGTLIAQKESALVAMGTTNLFARAGHREFYHALAQTNSTTLRPHVSHFKVGDVAAAATNFSLRFRGRYYYILASYDAGPVAKYGPGAIQLQELMAYAISDGIRVFDFTIGDERYKREWCEIEIPLYDHVSAASVTGRLVVSTLEVARRIKRAVKQSDRWWPLVLRMRSRFGALRSKLR</sequence>
<feature type="domain" description="BioF2-like acetyltransferase" evidence="1">
    <location>
        <begin position="206"/>
        <end position="354"/>
    </location>
</feature>
<dbReference type="SUPFAM" id="SSF55729">
    <property type="entry name" value="Acyl-CoA N-acyltransferases (Nat)"/>
    <property type="match status" value="1"/>
</dbReference>
<name>A0A0S3PX91_9BRAD</name>
<keyword evidence="3" id="KW-1185">Reference proteome</keyword>
<dbReference type="OrthoDB" id="8193702at2"/>
<accession>A0A0S3PX91</accession>
<evidence type="ECO:0000313" key="2">
    <source>
        <dbReference type="EMBL" id="BAT60526.1"/>
    </source>
</evidence>
<dbReference type="Proteomes" id="UP000236884">
    <property type="component" value="Chromosome"/>
</dbReference>
<dbReference type="RefSeq" id="WP_096356806.1">
    <property type="nucleotide sequence ID" value="NZ_AP014946.1"/>
</dbReference>
<dbReference type="Pfam" id="PF13480">
    <property type="entry name" value="Acetyltransf_6"/>
    <property type="match status" value="1"/>
</dbReference>
<organism evidence="2 3">
    <name type="scientific">Variibacter gotjawalensis</name>
    <dbReference type="NCBI Taxonomy" id="1333996"/>
    <lineage>
        <taxon>Bacteria</taxon>
        <taxon>Pseudomonadati</taxon>
        <taxon>Pseudomonadota</taxon>
        <taxon>Alphaproteobacteria</taxon>
        <taxon>Hyphomicrobiales</taxon>
        <taxon>Nitrobacteraceae</taxon>
        <taxon>Variibacter</taxon>
    </lineage>
</organism>
<evidence type="ECO:0000259" key="1">
    <source>
        <dbReference type="Pfam" id="PF13480"/>
    </source>
</evidence>
<dbReference type="InterPro" id="IPR038740">
    <property type="entry name" value="BioF2-like_GNAT_dom"/>
</dbReference>
<proteinExistence type="predicted"/>